<keyword evidence="3" id="KW-1185">Reference proteome</keyword>
<dbReference type="Gene3D" id="1.20.120.520">
    <property type="entry name" value="nmb1532 protein domain like"/>
    <property type="match status" value="1"/>
</dbReference>
<feature type="domain" description="Hemerythrin-like" evidence="1">
    <location>
        <begin position="18"/>
        <end position="156"/>
    </location>
</feature>
<protein>
    <submittedName>
        <fullName evidence="2">Hemerythrin domain-containing protein</fullName>
    </submittedName>
</protein>
<reference evidence="2 3" key="1">
    <citation type="submission" date="2023-04" db="EMBL/GenBank/DDBJ databases">
        <title>Ottowia paracancer sp. nov., isolated from human stomach.</title>
        <authorList>
            <person name="Song Y."/>
        </authorList>
    </citation>
    <scope>NUCLEOTIDE SEQUENCE [LARGE SCALE GENOMIC DNA]</scope>
    <source>
        <strain evidence="2 3">10c7w1</strain>
    </source>
</reference>
<dbReference type="CDD" id="cd12108">
    <property type="entry name" value="Hr-like"/>
    <property type="match status" value="1"/>
</dbReference>
<dbReference type="Proteomes" id="UP001237156">
    <property type="component" value="Unassembled WGS sequence"/>
</dbReference>
<dbReference type="Pfam" id="PF01814">
    <property type="entry name" value="Hemerythrin"/>
    <property type="match status" value="1"/>
</dbReference>
<dbReference type="AlphaFoldDB" id="A0AAW6RL95"/>
<comment type="caution">
    <text evidence="2">The sequence shown here is derived from an EMBL/GenBank/DDBJ whole genome shotgun (WGS) entry which is preliminary data.</text>
</comment>
<dbReference type="RefSeq" id="WP_279524569.1">
    <property type="nucleotide sequence ID" value="NZ_JARVII010000015.1"/>
</dbReference>
<name>A0AAW6RL95_9BURK</name>
<evidence type="ECO:0000313" key="3">
    <source>
        <dbReference type="Proteomes" id="UP001237156"/>
    </source>
</evidence>
<gene>
    <name evidence="2" type="ORF">QB898_08405</name>
</gene>
<dbReference type="InterPro" id="IPR012312">
    <property type="entry name" value="Hemerythrin-like"/>
</dbReference>
<evidence type="ECO:0000259" key="1">
    <source>
        <dbReference type="Pfam" id="PF01814"/>
    </source>
</evidence>
<sequence length="179" mass="20273">MSRSLPGFSAPAASFDQPFEMMEACHDRVQRSLDLLERIVRHIDENGHDAQSRSAVQDVLRYFNMAAPHHHEDEERHVFPLLEHSPDARLRQAVATLKADHVRMAELWAALRPRLQAWLAPDAPALTDEDRALVRRFTGIYATHIPLEETLAYPAAQALLEPQPLAEMGAEMAARRKSK</sequence>
<proteinExistence type="predicted"/>
<dbReference type="EMBL" id="JARVII010000015">
    <property type="protein sequence ID" value="MDG9699728.1"/>
    <property type="molecule type" value="Genomic_DNA"/>
</dbReference>
<organism evidence="2 3">
    <name type="scientific">Ottowia cancrivicina</name>
    <dbReference type="NCBI Taxonomy" id="3040346"/>
    <lineage>
        <taxon>Bacteria</taxon>
        <taxon>Pseudomonadati</taxon>
        <taxon>Pseudomonadota</taxon>
        <taxon>Betaproteobacteria</taxon>
        <taxon>Burkholderiales</taxon>
        <taxon>Comamonadaceae</taxon>
        <taxon>Ottowia</taxon>
    </lineage>
</organism>
<accession>A0AAW6RL95</accession>
<evidence type="ECO:0000313" key="2">
    <source>
        <dbReference type="EMBL" id="MDG9699728.1"/>
    </source>
</evidence>